<dbReference type="AlphaFoldDB" id="A0A8J2NNU8"/>
<gene>
    <name evidence="1" type="ORF">AFUS01_LOCUS9409</name>
</gene>
<name>A0A8J2NNU8_9HEXA</name>
<protein>
    <submittedName>
        <fullName evidence="1">Uncharacterized protein</fullName>
    </submittedName>
</protein>
<dbReference type="EMBL" id="CAJVCH010067502">
    <property type="protein sequence ID" value="CAG7720121.1"/>
    <property type="molecule type" value="Genomic_DNA"/>
</dbReference>
<dbReference type="Proteomes" id="UP000708208">
    <property type="component" value="Unassembled WGS sequence"/>
</dbReference>
<proteinExistence type="predicted"/>
<feature type="non-terminal residue" evidence="1">
    <location>
        <position position="1"/>
    </location>
</feature>
<evidence type="ECO:0000313" key="2">
    <source>
        <dbReference type="Proteomes" id="UP000708208"/>
    </source>
</evidence>
<organism evidence="1 2">
    <name type="scientific">Allacma fusca</name>
    <dbReference type="NCBI Taxonomy" id="39272"/>
    <lineage>
        <taxon>Eukaryota</taxon>
        <taxon>Metazoa</taxon>
        <taxon>Ecdysozoa</taxon>
        <taxon>Arthropoda</taxon>
        <taxon>Hexapoda</taxon>
        <taxon>Collembola</taxon>
        <taxon>Symphypleona</taxon>
        <taxon>Sminthuridae</taxon>
        <taxon>Allacma</taxon>
    </lineage>
</organism>
<reference evidence="1" key="1">
    <citation type="submission" date="2021-06" db="EMBL/GenBank/DDBJ databases">
        <authorList>
            <person name="Hodson N. C."/>
            <person name="Mongue J. A."/>
            <person name="Jaron S. K."/>
        </authorList>
    </citation>
    <scope>NUCLEOTIDE SEQUENCE</scope>
</reference>
<keyword evidence="2" id="KW-1185">Reference proteome</keyword>
<comment type="caution">
    <text evidence="1">The sequence shown here is derived from an EMBL/GenBank/DDBJ whole genome shotgun (WGS) entry which is preliminary data.</text>
</comment>
<accession>A0A8J2NNU8</accession>
<evidence type="ECO:0000313" key="1">
    <source>
        <dbReference type="EMBL" id="CAG7720121.1"/>
    </source>
</evidence>
<sequence>MAPYGRQLFKNDTDPPLPVYTEKLETLLKSKTLSFNEKWWRDLNVQTRNFYVSKEMILSNPVDYRRVCGQIQKKYPKIPLDCFRKKLSQNFQDYRKTLLKPIKVDASLQKCSRENGNQCLEMYVEQSTNPTEERGDVN</sequence>